<evidence type="ECO:0000313" key="9">
    <source>
        <dbReference type="Proteomes" id="UP000265724"/>
    </source>
</evidence>
<feature type="transmembrane region" description="Helical" evidence="5">
    <location>
        <begin position="201"/>
        <end position="220"/>
    </location>
</feature>
<comment type="subcellular location">
    <subcellularLocation>
        <location evidence="1">Membrane</location>
        <topology evidence="1">Multi-pass membrane protein</topology>
    </subcellularLocation>
</comment>
<dbReference type="AlphaFoldDB" id="A0A398DKV1"/>
<dbReference type="GO" id="GO:0016020">
    <property type="term" value="C:membrane"/>
    <property type="evidence" value="ECO:0007669"/>
    <property type="project" value="UniProtKB-SubCell"/>
</dbReference>
<evidence type="ECO:0000313" key="7">
    <source>
        <dbReference type="EMBL" id="RIE14489.1"/>
    </source>
</evidence>
<feature type="transmembrane region" description="Helical" evidence="5">
    <location>
        <begin position="335"/>
        <end position="357"/>
    </location>
</feature>
<keyword evidence="2 5" id="KW-0812">Transmembrane</keyword>
<name>A0A398DKV1_9BACT</name>
<evidence type="ECO:0000256" key="5">
    <source>
        <dbReference type="SAM" id="Phobius"/>
    </source>
</evidence>
<proteinExistence type="predicted"/>
<dbReference type="RefSeq" id="WP_119089764.1">
    <property type="nucleotide sequence ID" value="NZ_QXIW01000011.1"/>
</dbReference>
<evidence type="ECO:0000256" key="4">
    <source>
        <dbReference type="ARBA" id="ARBA00023136"/>
    </source>
</evidence>
<feature type="transmembrane region" description="Helical" evidence="5">
    <location>
        <begin position="120"/>
        <end position="142"/>
    </location>
</feature>
<dbReference type="Proteomes" id="UP000266042">
    <property type="component" value="Unassembled WGS sequence"/>
</dbReference>
<feature type="domain" description="Cation/H+ exchanger transmembrane" evidence="6">
    <location>
        <begin position="16"/>
        <end position="378"/>
    </location>
</feature>
<protein>
    <recommendedName>
        <fullName evidence="6">Cation/H+ exchanger transmembrane domain-containing protein</fullName>
    </recommendedName>
</protein>
<evidence type="ECO:0000259" key="6">
    <source>
        <dbReference type="Pfam" id="PF00999"/>
    </source>
</evidence>
<evidence type="ECO:0000256" key="3">
    <source>
        <dbReference type="ARBA" id="ARBA00022989"/>
    </source>
</evidence>
<reference evidence="9 10" key="1">
    <citation type="submission" date="2018-09" db="EMBL/GenBank/DDBJ databases">
        <title>Discovery and Ecogenomic Context for Candidatus Cryosericales, a Global Caldiserica Order Active in Thawing Permafrost.</title>
        <authorList>
            <person name="Martinez M.A."/>
            <person name="Woodcroft B.J."/>
            <person name="Ignacio Espinoza J.C."/>
            <person name="Zayed A."/>
            <person name="Singleton C.M."/>
            <person name="Boyd J."/>
            <person name="Li Y.-F."/>
            <person name="Purvine S."/>
            <person name="Maughan H."/>
            <person name="Hodgkins S.B."/>
            <person name="Anderson D."/>
            <person name="Sederholm M."/>
            <person name="Temperton B."/>
            <person name="Saleska S.R."/>
            <person name="Tyson G.W."/>
            <person name="Rich V.I."/>
        </authorList>
    </citation>
    <scope>NUCLEOTIDE SEQUENCE [LARGE SCALE GENOMIC DNA]</scope>
    <source>
        <strain evidence="8 9">SMC2</strain>
        <strain evidence="7 10">SMC3</strain>
    </source>
</reference>
<dbReference type="PANTHER" id="PTHR43021">
    <property type="entry name" value="NA(+)/H(+) ANTIPORTER-RELATED"/>
    <property type="match status" value="1"/>
</dbReference>
<evidence type="ECO:0000313" key="8">
    <source>
        <dbReference type="EMBL" id="RIE14809.1"/>
    </source>
</evidence>
<comment type="caution">
    <text evidence="7">The sequence shown here is derived from an EMBL/GenBank/DDBJ whole genome shotgun (WGS) entry which is preliminary data.</text>
</comment>
<evidence type="ECO:0000256" key="2">
    <source>
        <dbReference type="ARBA" id="ARBA00022692"/>
    </source>
</evidence>
<feature type="transmembrane region" description="Helical" evidence="5">
    <location>
        <begin position="227"/>
        <end position="260"/>
    </location>
</feature>
<feature type="transmembrane region" description="Helical" evidence="5">
    <location>
        <begin position="87"/>
        <end position="108"/>
    </location>
</feature>
<dbReference type="Proteomes" id="UP000265724">
    <property type="component" value="Unassembled WGS sequence"/>
</dbReference>
<accession>A0A398DKV1</accession>
<dbReference type="GO" id="GO:0015297">
    <property type="term" value="F:antiporter activity"/>
    <property type="evidence" value="ECO:0007669"/>
    <property type="project" value="InterPro"/>
</dbReference>
<organism evidence="7 10">
    <name type="scientific">Candidatus Cryosericum hinesii</name>
    <dbReference type="NCBI Taxonomy" id="2290915"/>
    <lineage>
        <taxon>Bacteria</taxon>
        <taxon>Pseudomonadati</taxon>
        <taxon>Caldisericota/Cryosericota group</taxon>
        <taxon>Candidatus Cryosericota</taxon>
        <taxon>Candidatus Cryosericia</taxon>
        <taxon>Candidatus Cryosericales</taxon>
        <taxon>Candidatus Cryosericaceae</taxon>
        <taxon>Candidatus Cryosericum</taxon>
    </lineage>
</organism>
<gene>
    <name evidence="8" type="ORF">SMC2_02325</name>
    <name evidence="7" type="ORF">SMC3_02045</name>
</gene>
<dbReference type="EMBL" id="QXIW01000011">
    <property type="protein sequence ID" value="RIE14489.1"/>
    <property type="molecule type" value="Genomic_DNA"/>
</dbReference>
<feature type="transmembrane region" description="Helical" evidence="5">
    <location>
        <begin position="154"/>
        <end position="181"/>
    </location>
</feature>
<dbReference type="Gene3D" id="1.20.1530.20">
    <property type="match status" value="1"/>
</dbReference>
<evidence type="ECO:0000256" key="1">
    <source>
        <dbReference type="ARBA" id="ARBA00004141"/>
    </source>
</evidence>
<dbReference type="InterPro" id="IPR006153">
    <property type="entry name" value="Cation/H_exchanger_TM"/>
</dbReference>
<dbReference type="EMBL" id="QXIX01000022">
    <property type="protein sequence ID" value="RIE14809.1"/>
    <property type="molecule type" value="Genomic_DNA"/>
</dbReference>
<dbReference type="InterPro" id="IPR038770">
    <property type="entry name" value="Na+/solute_symporter_sf"/>
</dbReference>
<dbReference type="GO" id="GO:1902600">
    <property type="term" value="P:proton transmembrane transport"/>
    <property type="evidence" value="ECO:0007669"/>
    <property type="project" value="InterPro"/>
</dbReference>
<feature type="transmembrane region" description="Helical" evidence="5">
    <location>
        <begin position="29"/>
        <end position="47"/>
    </location>
</feature>
<feature type="transmembrane region" description="Helical" evidence="5">
    <location>
        <begin position="363"/>
        <end position="383"/>
    </location>
</feature>
<keyword evidence="4 5" id="KW-0472">Membrane</keyword>
<keyword evidence="9" id="KW-1185">Reference proteome</keyword>
<keyword evidence="3 5" id="KW-1133">Transmembrane helix</keyword>
<feature type="transmembrane region" description="Helical" evidence="5">
    <location>
        <begin position="280"/>
        <end position="310"/>
    </location>
</feature>
<evidence type="ECO:0000313" key="10">
    <source>
        <dbReference type="Proteomes" id="UP000266042"/>
    </source>
</evidence>
<sequence length="408" mass="43487">MNVILSLAVFVGLGVVLACVLKRFGSPEVLSYILAGLVISVCLARFLPKGFISAGDTVGTVALGFIAFEIGDTFRLKNVREVGSKGLWLSVVQAVFTYAVVLLGFLATEALHITHLPDPMPVALFLASTAAATAPAATFMVVQEYRAKGPLTNYLLMAVTFDDAVGIILFDISVVIMRIILRGGPLHVSEMILGPLREIGLSLLIGAVTGAIMVVMSRWFRSKSERLLLAIMIVLATVGFSQVLSVSSLLACMVTGTLFANMAVDPTSTFASVDTWTVPLLLMFFVFSGVDINLALLPKFAVVALCYVILRSFGKIFGSWAGARMVKAPTTVAKYLGWAMLPQAGVAIGFAVIARSIFPELSYLSTIVLAIVIVFEIVGPLAAKRALFGSREVAPEFLKPSEKATTPS</sequence>
<dbReference type="PANTHER" id="PTHR43021:SF2">
    <property type="entry name" value="CATION_H+ EXCHANGER DOMAIN-CONTAINING PROTEIN"/>
    <property type="match status" value="1"/>
</dbReference>
<dbReference type="Pfam" id="PF00999">
    <property type="entry name" value="Na_H_Exchanger"/>
    <property type="match status" value="1"/>
</dbReference>